<name>A0A9P6A5H3_PLEER</name>
<comment type="caution">
    <text evidence="6">The sequence shown here is derived from an EMBL/GenBank/DDBJ whole genome shotgun (WGS) entry which is preliminary data.</text>
</comment>
<dbReference type="GO" id="GO:0016787">
    <property type="term" value="F:hydrolase activity"/>
    <property type="evidence" value="ECO:0007669"/>
    <property type="project" value="UniProtKB-KW"/>
</dbReference>
<comment type="similarity">
    <text evidence="1 4">Belongs to the type-B carboxylesterase/lipase family.</text>
</comment>
<proteinExistence type="inferred from homology"/>
<sequence length="531" mass="57931">MLPWKTPSLLLVGLSSFTPAAQTTGPIVDLGYARYRGAVNDTTSVTSYLGIRFAEPPVEDLRWRAPQPPKRLPGVQSATIVPPLCPQGFINISIPGGIPPPDLTNVSEDCLFLSVFAPRKLPPKRKKLPVIVWIHGGGYIVSSAATFDGTNLVRESNDGVIVVTIQYRLGIFGFMAGKKLKENGDLNAGLLDQELALKWVQQHIDKFGGDSKQVTIWGQSAGGGSVLQQVIAHNGQTNPPLFRAAMSSSTYLSSQHHFDDPVPEGIYSTVVSTAGCADATDPLTCLRASNTSILQAANDKACRSGFYGTSVVVPVVDGEFITQRPSEALRQRRVNGNALLAISNTNEGDIFVDQSKADTVTAAQFVRDLYPRLKEAQVAEVVRLYSGLGAPIRQADSIMGDTLFQCPTIWFSRAFRQSFKGEYAVLPAFHGTDISQYFPSFAPRFFDDPAFTSSFTQSFLNFALSRNSDPNAKFDDGDLTPLWNRYNSPSKFEMVFNRTDGEELDIHPASTDAGLLERCAFWESVSELTAQ</sequence>
<organism evidence="6 7">
    <name type="scientific">Pleurotus eryngii</name>
    <name type="common">Boletus of the steppes</name>
    <dbReference type="NCBI Taxonomy" id="5323"/>
    <lineage>
        <taxon>Eukaryota</taxon>
        <taxon>Fungi</taxon>
        <taxon>Dikarya</taxon>
        <taxon>Basidiomycota</taxon>
        <taxon>Agaricomycotina</taxon>
        <taxon>Agaricomycetes</taxon>
        <taxon>Agaricomycetidae</taxon>
        <taxon>Agaricales</taxon>
        <taxon>Pleurotineae</taxon>
        <taxon>Pleurotaceae</taxon>
        <taxon>Pleurotus</taxon>
    </lineage>
</organism>
<gene>
    <name evidence="6" type="ORF">BDN71DRAFT_1502462</name>
</gene>
<dbReference type="SUPFAM" id="SSF53474">
    <property type="entry name" value="alpha/beta-Hydrolases"/>
    <property type="match status" value="1"/>
</dbReference>
<dbReference type="PROSITE" id="PS01173">
    <property type="entry name" value="LIPASE_GDXG_HIS"/>
    <property type="match status" value="1"/>
</dbReference>
<keyword evidence="4" id="KW-0732">Signal</keyword>
<dbReference type="Proteomes" id="UP000807025">
    <property type="component" value="Unassembled WGS sequence"/>
</dbReference>
<feature type="domain" description="Carboxylesterase type B" evidence="5">
    <location>
        <begin position="26"/>
        <end position="491"/>
    </location>
</feature>
<dbReference type="PROSITE" id="PS00941">
    <property type="entry name" value="CARBOXYLESTERASE_B_2"/>
    <property type="match status" value="1"/>
</dbReference>
<dbReference type="InterPro" id="IPR050309">
    <property type="entry name" value="Type-B_Carboxylest/Lipase"/>
</dbReference>
<dbReference type="PANTHER" id="PTHR11559">
    <property type="entry name" value="CARBOXYLESTERASE"/>
    <property type="match status" value="1"/>
</dbReference>
<evidence type="ECO:0000256" key="1">
    <source>
        <dbReference type="ARBA" id="ARBA00005964"/>
    </source>
</evidence>
<dbReference type="InterPro" id="IPR019826">
    <property type="entry name" value="Carboxylesterase_B_AS"/>
</dbReference>
<dbReference type="InterPro" id="IPR002018">
    <property type="entry name" value="CarbesteraseB"/>
</dbReference>
<dbReference type="InterPro" id="IPR002168">
    <property type="entry name" value="Lipase_GDXG_HIS_AS"/>
</dbReference>
<evidence type="ECO:0000256" key="3">
    <source>
        <dbReference type="ARBA" id="ARBA00022801"/>
    </source>
</evidence>
<evidence type="ECO:0000256" key="4">
    <source>
        <dbReference type="RuleBase" id="RU361235"/>
    </source>
</evidence>
<feature type="signal peptide" evidence="4">
    <location>
        <begin position="1"/>
        <end position="23"/>
    </location>
</feature>
<feature type="chain" id="PRO_5040527913" description="Carboxylic ester hydrolase" evidence="4">
    <location>
        <begin position="24"/>
        <end position="531"/>
    </location>
</feature>
<keyword evidence="7" id="KW-1185">Reference proteome</keyword>
<reference evidence="6" key="1">
    <citation type="submission" date="2020-11" db="EMBL/GenBank/DDBJ databases">
        <authorList>
            <consortium name="DOE Joint Genome Institute"/>
            <person name="Ahrendt S."/>
            <person name="Riley R."/>
            <person name="Andreopoulos W."/>
            <person name="Labutti K."/>
            <person name="Pangilinan J."/>
            <person name="Ruiz-Duenas F.J."/>
            <person name="Barrasa J.M."/>
            <person name="Sanchez-Garcia M."/>
            <person name="Camarero S."/>
            <person name="Miyauchi S."/>
            <person name="Serrano A."/>
            <person name="Linde D."/>
            <person name="Babiker R."/>
            <person name="Drula E."/>
            <person name="Ayuso-Fernandez I."/>
            <person name="Pacheco R."/>
            <person name="Padilla G."/>
            <person name="Ferreira P."/>
            <person name="Barriuso J."/>
            <person name="Kellner H."/>
            <person name="Castanera R."/>
            <person name="Alfaro M."/>
            <person name="Ramirez L."/>
            <person name="Pisabarro A.G."/>
            <person name="Kuo A."/>
            <person name="Tritt A."/>
            <person name="Lipzen A."/>
            <person name="He G."/>
            <person name="Yan M."/>
            <person name="Ng V."/>
            <person name="Cullen D."/>
            <person name="Martin F."/>
            <person name="Rosso M.-N."/>
            <person name="Henrissat B."/>
            <person name="Hibbett D."/>
            <person name="Martinez A.T."/>
            <person name="Grigoriev I.V."/>
        </authorList>
    </citation>
    <scope>NUCLEOTIDE SEQUENCE</scope>
    <source>
        <strain evidence="6">ATCC 90797</strain>
    </source>
</reference>
<dbReference type="InterPro" id="IPR029058">
    <property type="entry name" value="AB_hydrolase_fold"/>
</dbReference>
<dbReference type="InterPro" id="IPR019819">
    <property type="entry name" value="Carboxylesterase_B_CS"/>
</dbReference>
<dbReference type="Gene3D" id="3.40.50.1820">
    <property type="entry name" value="alpha/beta hydrolase"/>
    <property type="match status" value="1"/>
</dbReference>
<evidence type="ECO:0000313" key="6">
    <source>
        <dbReference type="EMBL" id="KAF9499969.1"/>
    </source>
</evidence>
<dbReference type="EC" id="3.1.1.-" evidence="4"/>
<dbReference type="AlphaFoldDB" id="A0A9P6A5H3"/>
<accession>A0A9P6A5H3</accession>
<evidence type="ECO:0000313" key="7">
    <source>
        <dbReference type="Proteomes" id="UP000807025"/>
    </source>
</evidence>
<dbReference type="OrthoDB" id="408631at2759"/>
<dbReference type="PROSITE" id="PS00122">
    <property type="entry name" value="CARBOXYLESTERASE_B_1"/>
    <property type="match status" value="1"/>
</dbReference>
<evidence type="ECO:0000256" key="2">
    <source>
        <dbReference type="ARBA" id="ARBA00010515"/>
    </source>
</evidence>
<protein>
    <recommendedName>
        <fullName evidence="4">Carboxylic ester hydrolase</fullName>
        <ecNumber evidence="4">3.1.1.-</ecNumber>
    </recommendedName>
</protein>
<dbReference type="Pfam" id="PF00135">
    <property type="entry name" value="COesterase"/>
    <property type="match status" value="1"/>
</dbReference>
<dbReference type="EMBL" id="MU154529">
    <property type="protein sequence ID" value="KAF9499969.1"/>
    <property type="molecule type" value="Genomic_DNA"/>
</dbReference>
<comment type="similarity">
    <text evidence="2">Belongs to the 'GDXG' lipolytic enzyme family.</text>
</comment>
<keyword evidence="3 4" id="KW-0378">Hydrolase</keyword>
<evidence type="ECO:0000259" key="5">
    <source>
        <dbReference type="Pfam" id="PF00135"/>
    </source>
</evidence>